<sequence length="66" mass="7388">MSAIDPVNEKKVFEAMIIMKGHLEEIGLNEHERIVLLKNLASHEETTLDRKNAATAMFAALRKIGV</sequence>
<dbReference type="RefSeq" id="WP_045103787.1">
    <property type="nucleotide sequence ID" value="NZ_SJSX01000004.1"/>
</dbReference>
<evidence type="ECO:0000313" key="2">
    <source>
        <dbReference type="Proteomes" id="UP000448038"/>
    </source>
</evidence>
<dbReference type="GeneID" id="28542720"/>
<protein>
    <submittedName>
        <fullName evidence="1">Uncharacterized protein</fullName>
    </submittedName>
</protein>
<reference evidence="1 2" key="1">
    <citation type="submission" date="2019-11" db="EMBL/GenBank/DDBJ databases">
        <title>Using colonization assays and comparative genomics to discover symbiosis behaviors and factors in Vibrio fischeri.</title>
        <authorList>
            <person name="Bongrand C."/>
            <person name="Moriano-Gutierrez S."/>
            <person name="Arevalo P."/>
            <person name="Mcfall-Ngai M."/>
            <person name="Visick K."/>
            <person name="Polz M.F."/>
            <person name="Ruby E.G."/>
        </authorList>
    </citation>
    <scope>NUCLEOTIDE SEQUENCE [LARGE SCALE GENOMIC DNA]</scope>
    <source>
        <strain evidence="2">emors.4.1</strain>
    </source>
</reference>
<comment type="caution">
    <text evidence="1">The sequence shown here is derived from an EMBL/GenBank/DDBJ whole genome shotgun (WGS) entry which is preliminary data.</text>
</comment>
<dbReference type="EMBL" id="WOBN01000020">
    <property type="protein sequence ID" value="MUK50114.1"/>
    <property type="molecule type" value="Genomic_DNA"/>
</dbReference>
<dbReference type="Proteomes" id="UP000448038">
    <property type="component" value="Unassembled WGS sequence"/>
</dbReference>
<dbReference type="AlphaFoldDB" id="A0A844P426"/>
<organism evidence="1 2">
    <name type="scientific">Aliivibrio fischeri</name>
    <name type="common">Vibrio fischeri</name>
    <dbReference type="NCBI Taxonomy" id="668"/>
    <lineage>
        <taxon>Bacteria</taxon>
        <taxon>Pseudomonadati</taxon>
        <taxon>Pseudomonadota</taxon>
        <taxon>Gammaproteobacteria</taxon>
        <taxon>Vibrionales</taxon>
        <taxon>Vibrionaceae</taxon>
        <taxon>Aliivibrio</taxon>
    </lineage>
</organism>
<gene>
    <name evidence="1" type="ORF">GNP88_13155</name>
</gene>
<proteinExistence type="predicted"/>
<name>A0A844P426_ALIFS</name>
<evidence type="ECO:0000313" key="1">
    <source>
        <dbReference type="EMBL" id="MUK50114.1"/>
    </source>
</evidence>
<accession>A0A844P426</accession>